<evidence type="ECO:0000313" key="6">
    <source>
        <dbReference type="Proteomes" id="UP000619101"/>
    </source>
</evidence>
<feature type="domain" description="PAS" evidence="1">
    <location>
        <begin position="19"/>
        <end position="75"/>
    </location>
</feature>
<dbReference type="CDD" id="cd01948">
    <property type="entry name" value="EAL"/>
    <property type="match status" value="1"/>
</dbReference>
<dbReference type="PROSITE" id="PS50883">
    <property type="entry name" value="EAL"/>
    <property type="match status" value="1"/>
</dbReference>
<dbReference type="SMART" id="SM00052">
    <property type="entry name" value="EAL"/>
    <property type="match status" value="1"/>
</dbReference>
<evidence type="ECO:0000259" key="3">
    <source>
        <dbReference type="PROSITE" id="PS50883"/>
    </source>
</evidence>
<gene>
    <name evidence="5" type="ORF">H9635_16655</name>
</gene>
<dbReference type="NCBIfam" id="TIGR00254">
    <property type="entry name" value="GGDEF"/>
    <property type="match status" value="1"/>
</dbReference>
<dbReference type="NCBIfam" id="TIGR00229">
    <property type="entry name" value="sensory_box"/>
    <property type="match status" value="1"/>
</dbReference>
<comment type="caution">
    <text evidence="5">The sequence shown here is derived from an EMBL/GenBank/DDBJ whole genome shotgun (WGS) entry which is preliminary data.</text>
</comment>
<dbReference type="InterPro" id="IPR029787">
    <property type="entry name" value="Nucleotide_cyclase"/>
</dbReference>
<dbReference type="InterPro" id="IPR000160">
    <property type="entry name" value="GGDEF_dom"/>
</dbReference>
<dbReference type="CDD" id="cd01949">
    <property type="entry name" value="GGDEF"/>
    <property type="match status" value="1"/>
</dbReference>
<dbReference type="SUPFAM" id="SSF55785">
    <property type="entry name" value="PYP-like sensor domain (PAS domain)"/>
    <property type="match status" value="1"/>
</dbReference>
<dbReference type="PROSITE" id="PS50112">
    <property type="entry name" value="PAS"/>
    <property type="match status" value="1"/>
</dbReference>
<dbReference type="Pfam" id="PF00563">
    <property type="entry name" value="EAL"/>
    <property type="match status" value="1"/>
</dbReference>
<dbReference type="Gene3D" id="3.20.20.450">
    <property type="entry name" value="EAL domain"/>
    <property type="match status" value="1"/>
</dbReference>
<dbReference type="InterPro" id="IPR035965">
    <property type="entry name" value="PAS-like_dom_sf"/>
</dbReference>
<dbReference type="InterPro" id="IPR052155">
    <property type="entry name" value="Biofilm_reg_signaling"/>
</dbReference>
<dbReference type="InterPro" id="IPR001610">
    <property type="entry name" value="PAC"/>
</dbReference>
<dbReference type="PANTHER" id="PTHR44757">
    <property type="entry name" value="DIGUANYLATE CYCLASE DGCP"/>
    <property type="match status" value="1"/>
</dbReference>
<dbReference type="PROSITE" id="PS50113">
    <property type="entry name" value="PAC"/>
    <property type="match status" value="1"/>
</dbReference>
<keyword evidence="6" id="KW-1185">Reference proteome</keyword>
<evidence type="ECO:0000313" key="5">
    <source>
        <dbReference type="EMBL" id="MBD8038380.1"/>
    </source>
</evidence>
<dbReference type="SMART" id="SM00086">
    <property type="entry name" value="PAC"/>
    <property type="match status" value="1"/>
</dbReference>
<name>A0ABR8Y2F0_9BACL</name>
<evidence type="ECO:0000259" key="4">
    <source>
        <dbReference type="PROSITE" id="PS50887"/>
    </source>
</evidence>
<dbReference type="Proteomes" id="UP000619101">
    <property type="component" value="Unassembled WGS sequence"/>
</dbReference>
<dbReference type="Pfam" id="PF08447">
    <property type="entry name" value="PAS_3"/>
    <property type="match status" value="1"/>
</dbReference>
<dbReference type="SMART" id="SM00267">
    <property type="entry name" value="GGDEF"/>
    <property type="match status" value="1"/>
</dbReference>
<feature type="domain" description="EAL" evidence="3">
    <location>
        <begin position="310"/>
        <end position="564"/>
    </location>
</feature>
<reference evidence="5 6" key="1">
    <citation type="submission" date="2020-08" db="EMBL/GenBank/DDBJ databases">
        <title>A Genomic Blueprint of the Chicken Gut Microbiome.</title>
        <authorList>
            <person name="Gilroy R."/>
            <person name="Ravi A."/>
            <person name="Getino M."/>
            <person name="Pursley I."/>
            <person name="Horton D.L."/>
            <person name="Alikhan N.-F."/>
            <person name="Baker D."/>
            <person name="Gharbi K."/>
            <person name="Hall N."/>
            <person name="Watson M."/>
            <person name="Adriaenssens E.M."/>
            <person name="Foster-Nyarko E."/>
            <person name="Jarju S."/>
            <person name="Secka A."/>
            <person name="Antonio M."/>
            <person name="Oren A."/>
            <person name="Chaudhuri R."/>
            <person name="La Ragione R.M."/>
            <person name="Hildebrand F."/>
            <person name="Pallen M.J."/>
        </authorList>
    </citation>
    <scope>NUCLEOTIDE SEQUENCE [LARGE SCALE GENOMIC DNA]</scope>
    <source>
        <strain evidence="5 6">A46</strain>
    </source>
</reference>
<dbReference type="EMBL" id="JACSPZ010000010">
    <property type="protein sequence ID" value="MBD8038380.1"/>
    <property type="molecule type" value="Genomic_DNA"/>
</dbReference>
<dbReference type="Gene3D" id="3.30.450.20">
    <property type="entry name" value="PAS domain"/>
    <property type="match status" value="1"/>
</dbReference>
<dbReference type="CDD" id="cd00130">
    <property type="entry name" value="PAS"/>
    <property type="match status" value="1"/>
</dbReference>
<sequence>MVKIEETNVLGSMQLTVEELQNIKLALDETSILAVTDQRGVITMVNDRFCEISKYERNELIGQDHRLLNSAYHPKTFFKEMWRTIGSGQTWHGEICNCAKDGSIYWVQTTIVPFLNSKGKPYQYISIRSDITARKKIGEMIHIAHHDDLTGLQNRRQLINDLNKLIEVENHPFTLMLFDVNRFKNINDGLGHHIGDIFLVEIAQRMKTLNSDEVTFYRLSGDEFVCILKEPTLLEKIVDDLQIQFQRQFDLNNHKFYASISIGAVNYPDHGQSAQDILKYADIAMYEAKKSNNKGYVMYKKQQRFSHNQMLKLETRLHDAIINEAFELYYQPKVNLQTNEIDGMEALIRWFDDELGFVAPDQFIPFAEEVGFITDISEWVIAKAGRQVMIWNEQFNLNMRVAVNISPSHLKAENFIERLKNILKANEISPNSLEIEITEMSFLDQNADLLSTITQLKEMGITLAIDDFGTGYSSLSYLKRFPVDLLKIDRSFIHEMYKNEADVAMVAAIITLARALDLKIVAEGVEEYKDLLLLRDFNCEFVQGYYYSRPLTIEDFSKRLIEKGIQV</sequence>
<protein>
    <submittedName>
        <fullName evidence="5">EAL domain-containing protein</fullName>
    </submittedName>
</protein>
<dbReference type="SUPFAM" id="SSF141868">
    <property type="entry name" value="EAL domain-like"/>
    <property type="match status" value="1"/>
</dbReference>
<evidence type="ECO:0000259" key="1">
    <source>
        <dbReference type="PROSITE" id="PS50112"/>
    </source>
</evidence>
<dbReference type="InterPro" id="IPR001633">
    <property type="entry name" value="EAL_dom"/>
</dbReference>
<dbReference type="InterPro" id="IPR000700">
    <property type="entry name" value="PAS-assoc_C"/>
</dbReference>
<feature type="domain" description="PAC" evidence="2">
    <location>
        <begin position="89"/>
        <end position="143"/>
    </location>
</feature>
<dbReference type="SUPFAM" id="SSF55073">
    <property type="entry name" value="Nucleotide cyclase"/>
    <property type="match status" value="1"/>
</dbReference>
<organism evidence="5 6">
    <name type="scientific">Solibacillus faecavium</name>
    <dbReference type="NCBI Taxonomy" id="2762221"/>
    <lineage>
        <taxon>Bacteria</taxon>
        <taxon>Bacillati</taxon>
        <taxon>Bacillota</taxon>
        <taxon>Bacilli</taxon>
        <taxon>Bacillales</taxon>
        <taxon>Caryophanaceae</taxon>
        <taxon>Solibacillus</taxon>
    </lineage>
</organism>
<dbReference type="InterPro" id="IPR035919">
    <property type="entry name" value="EAL_sf"/>
</dbReference>
<feature type="domain" description="GGDEF" evidence="4">
    <location>
        <begin position="171"/>
        <end position="301"/>
    </location>
</feature>
<dbReference type="RefSeq" id="WP_191701438.1">
    <property type="nucleotide sequence ID" value="NZ_JACSPZ010000010.1"/>
</dbReference>
<dbReference type="InterPro" id="IPR043128">
    <property type="entry name" value="Rev_trsase/Diguanyl_cyclase"/>
</dbReference>
<dbReference type="Gene3D" id="3.30.70.270">
    <property type="match status" value="1"/>
</dbReference>
<evidence type="ECO:0000259" key="2">
    <source>
        <dbReference type="PROSITE" id="PS50113"/>
    </source>
</evidence>
<dbReference type="InterPro" id="IPR000014">
    <property type="entry name" value="PAS"/>
</dbReference>
<proteinExistence type="predicted"/>
<dbReference type="PROSITE" id="PS50887">
    <property type="entry name" value="GGDEF"/>
    <property type="match status" value="1"/>
</dbReference>
<dbReference type="PANTHER" id="PTHR44757:SF2">
    <property type="entry name" value="BIOFILM ARCHITECTURE MAINTENANCE PROTEIN MBAA"/>
    <property type="match status" value="1"/>
</dbReference>
<dbReference type="Pfam" id="PF00990">
    <property type="entry name" value="GGDEF"/>
    <property type="match status" value="1"/>
</dbReference>
<accession>A0ABR8Y2F0</accession>
<dbReference type="InterPro" id="IPR013655">
    <property type="entry name" value="PAS_fold_3"/>
</dbReference>